<geneLocation type="plasmid" evidence="1 2">
    <name>pLlyPCM2298_1</name>
</geneLocation>
<keyword evidence="2" id="KW-1185">Reference proteome</keyword>
<keyword evidence="1" id="KW-0614">Plasmid</keyword>
<evidence type="ECO:0000313" key="1">
    <source>
        <dbReference type="EMBL" id="USQ15310.1"/>
    </source>
</evidence>
<name>A0ABY4YCI3_9GAMM</name>
<evidence type="ECO:0000313" key="2">
    <source>
        <dbReference type="Proteomes" id="UP001057474"/>
    </source>
</evidence>
<sequence>MKSKITDDKLPPAHLKRALEYVVSLCPLGSSNKLADQLRTNFWTRTATQLRTNETYFIPSHRATEEDQEQNATYEPQQGIFMYTKKNWLYRYKKIGGSSLRLCPLEITDQKITLDLFDLETEQKWILFLAMTCKELGGGTCDFKAALAVKYLWEHSEEISRIELVSALDFQHCYVIVNREGVLADYRTWGEHAWIIDPWYGEKGIVYPASSFSETIMKIKAFDFNQHINLNTLGYSQGPYTLSPPSEEVCRCICEINPQSQPYPKYKGKPLDHYFSVDIYPRREEKVETPFAFFRHLNKHKESMTKCFQEIEKKSFSLKSSKHSLFAHKHNGEIVSVVQTRDSLGSESNVMSHTKSPILS</sequence>
<dbReference type="RefSeq" id="WP_252582548.1">
    <property type="nucleotide sequence ID" value="NZ_CP071528.1"/>
</dbReference>
<reference evidence="1" key="1">
    <citation type="submission" date="2021-03" db="EMBL/GenBank/DDBJ databases">
        <title>Legionella lytica PCM 2298.</title>
        <authorList>
            <person name="Koper P."/>
        </authorList>
    </citation>
    <scope>NUCLEOTIDE SEQUENCE</scope>
    <source>
        <strain evidence="1">PCM 2298</strain>
        <plasmid evidence="1">pLlyPCM2298_1</plasmid>
    </source>
</reference>
<protein>
    <submittedName>
        <fullName evidence="1">Uncharacterized protein</fullName>
    </submittedName>
</protein>
<accession>A0ABY4YCI3</accession>
<proteinExistence type="predicted"/>
<dbReference type="EMBL" id="CP071528">
    <property type="protein sequence ID" value="USQ15310.1"/>
    <property type="molecule type" value="Genomic_DNA"/>
</dbReference>
<dbReference type="Proteomes" id="UP001057474">
    <property type="component" value="Plasmid pLlyPCM2298_1"/>
</dbReference>
<organism evidence="1 2">
    <name type="scientific">Legionella lytica</name>
    <dbReference type="NCBI Taxonomy" id="96232"/>
    <lineage>
        <taxon>Bacteria</taxon>
        <taxon>Pseudomonadati</taxon>
        <taxon>Pseudomonadota</taxon>
        <taxon>Gammaproteobacteria</taxon>
        <taxon>Legionellales</taxon>
        <taxon>Legionellaceae</taxon>
        <taxon>Legionella</taxon>
    </lineage>
</organism>
<gene>
    <name evidence="1" type="ORF">J2N86_15220</name>
</gene>